<accession>A0ABX3MLX0</accession>
<reference evidence="3 4" key="1">
    <citation type="submission" date="2016-11" db="EMBL/GenBank/DDBJ databases">
        <title>A multilocus sequence analysis scheme for characterization of bacteria in the genus Thioclava.</title>
        <authorList>
            <person name="Liu Y."/>
            <person name="Shao Z."/>
        </authorList>
    </citation>
    <scope>NUCLEOTIDE SEQUENCE [LARGE SCALE GENOMIC DNA]</scope>
    <source>
        <strain evidence="3 4">11.10-0-13</strain>
    </source>
</reference>
<keyword evidence="4" id="KW-1185">Reference proteome</keyword>
<dbReference type="SUPFAM" id="SSF111384">
    <property type="entry name" value="OmpH-like"/>
    <property type="match status" value="1"/>
</dbReference>
<evidence type="ECO:0000256" key="2">
    <source>
        <dbReference type="SAM" id="SignalP"/>
    </source>
</evidence>
<feature type="compositionally biased region" description="Low complexity" evidence="1">
    <location>
        <begin position="249"/>
        <end position="266"/>
    </location>
</feature>
<evidence type="ECO:0000313" key="3">
    <source>
        <dbReference type="EMBL" id="OOY12546.1"/>
    </source>
</evidence>
<dbReference type="InterPro" id="IPR005632">
    <property type="entry name" value="Chaperone_Skp"/>
</dbReference>
<evidence type="ECO:0008006" key="5">
    <source>
        <dbReference type="Google" id="ProtNLM"/>
    </source>
</evidence>
<dbReference type="RefSeq" id="WP_078573179.1">
    <property type="nucleotide sequence ID" value="NZ_MPZS01000001.1"/>
</dbReference>
<protein>
    <recommendedName>
        <fullName evidence="5">Outer membrane chaperone Skp</fullName>
    </recommendedName>
</protein>
<feature type="chain" id="PRO_5045264787" description="Outer membrane chaperone Skp" evidence="2">
    <location>
        <begin position="27"/>
        <end position="273"/>
    </location>
</feature>
<organism evidence="3 4">
    <name type="scientific">Thioclava marina</name>
    <dbReference type="NCBI Taxonomy" id="1915077"/>
    <lineage>
        <taxon>Bacteria</taxon>
        <taxon>Pseudomonadati</taxon>
        <taxon>Pseudomonadota</taxon>
        <taxon>Alphaproteobacteria</taxon>
        <taxon>Rhodobacterales</taxon>
        <taxon>Paracoccaceae</taxon>
        <taxon>Thioclava</taxon>
    </lineage>
</organism>
<feature type="region of interest" description="Disordered" evidence="1">
    <location>
        <begin position="186"/>
        <end position="273"/>
    </location>
</feature>
<name>A0ABX3MLX0_9RHOB</name>
<dbReference type="Proteomes" id="UP000242224">
    <property type="component" value="Unassembled WGS sequence"/>
</dbReference>
<comment type="caution">
    <text evidence="3">The sequence shown here is derived from an EMBL/GenBank/DDBJ whole genome shotgun (WGS) entry which is preliminary data.</text>
</comment>
<feature type="compositionally biased region" description="Polar residues" evidence="1">
    <location>
        <begin position="196"/>
        <end position="209"/>
    </location>
</feature>
<evidence type="ECO:0000256" key="1">
    <source>
        <dbReference type="SAM" id="MobiDB-lite"/>
    </source>
</evidence>
<dbReference type="Gene3D" id="3.30.910.20">
    <property type="entry name" value="Skp domain"/>
    <property type="match status" value="1"/>
</dbReference>
<feature type="signal peptide" evidence="2">
    <location>
        <begin position="1"/>
        <end position="26"/>
    </location>
</feature>
<dbReference type="EMBL" id="MPZS01000001">
    <property type="protein sequence ID" value="OOY12546.1"/>
    <property type="molecule type" value="Genomic_DNA"/>
</dbReference>
<sequence length="273" mass="28199">MGGLRRVISLLLTGAVLVAAPVATFAQQSDSAGVTQPQSPVLTLDWERLYAESQWGKRVAQEIDAASADLRQENNRIAGQLEAEERDLTTRRATMVSADFQAAAEAFDKRATEIRAAQKAKADAIQRQLNAERQAFIAAAMPLIDEVLAARGAAVVLDSRVIIRGLASADITVELAQRVDAEIGDGAGQVPASVPATGSTKSDATTGSTGDVAASGDGSDPATAPAKQEGVFVDDSANRATETGADPVLQGGTPPTPETPLGLPMPDAQDGSN</sequence>
<proteinExistence type="predicted"/>
<keyword evidence="2" id="KW-0732">Signal</keyword>
<gene>
    <name evidence="3" type="ORF">BMG00_01435</name>
</gene>
<dbReference type="Pfam" id="PF03938">
    <property type="entry name" value="OmpH"/>
    <property type="match status" value="1"/>
</dbReference>
<dbReference type="SMART" id="SM00935">
    <property type="entry name" value="OmpH"/>
    <property type="match status" value="1"/>
</dbReference>
<dbReference type="InterPro" id="IPR024930">
    <property type="entry name" value="Skp_dom_sf"/>
</dbReference>
<evidence type="ECO:0000313" key="4">
    <source>
        <dbReference type="Proteomes" id="UP000242224"/>
    </source>
</evidence>